<evidence type="ECO:0000313" key="4">
    <source>
        <dbReference type="EMBL" id="KAK7076234.1"/>
    </source>
</evidence>
<dbReference type="Pfam" id="PF13812">
    <property type="entry name" value="PPR_3"/>
    <property type="match status" value="1"/>
</dbReference>
<dbReference type="AlphaFoldDB" id="A0AAN8XDG6"/>
<gene>
    <name evidence="4" type="primary">PTCD1</name>
    <name evidence="4" type="ORF">SK128_025391</name>
</gene>
<name>A0AAN8XDG6_HALRR</name>
<feature type="repeat" description="PPR" evidence="2">
    <location>
        <begin position="242"/>
        <end position="276"/>
    </location>
</feature>
<dbReference type="InterPro" id="IPR011990">
    <property type="entry name" value="TPR-like_helical_dom_sf"/>
</dbReference>
<dbReference type="PANTHER" id="PTHR24014:SF6">
    <property type="entry name" value="PENTATRICOPEPTIDE REPEAT-CONTAINING PROTEIN 1, MITOCHONDRIAL"/>
    <property type="match status" value="1"/>
</dbReference>
<dbReference type="Pfam" id="PF13041">
    <property type="entry name" value="PPR_2"/>
    <property type="match status" value="1"/>
</dbReference>
<proteinExistence type="predicted"/>
<evidence type="ECO:0000256" key="1">
    <source>
        <dbReference type="ARBA" id="ARBA00022737"/>
    </source>
</evidence>
<dbReference type="Gene3D" id="1.25.40.10">
    <property type="entry name" value="Tetratricopeptide repeat domain"/>
    <property type="match status" value="3"/>
</dbReference>
<dbReference type="Pfam" id="PF23276">
    <property type="entry name" value="TPR_24"/>
    <property type="match status" value="1"/>
</dbReference>
<evidence type="ECO:0000259" key="3">
    <source>
        <dbReference type="Pfam" id="PF23276"/>
    </source>
</evidence>
<keyword evidence="5" id="KW-1185">Reference proteome</keyword>
<dbReference type="InterPro" id="IPR057027">
    <property type="entry name" value="TPR_mt"/>
</dbReference>
<dbReference type="EMBL" id="JAXCGZ010009768">
    <property type="protein sequence ID" value="KAK7076234.1"/>
    <property type="molecule type" value="Genomic_DNA"/>
</dbReference>
<dbReference type="Proteomes" id="UP001381693">
    <property type="component" value="Unassembled WGS sequence"/>
</dbReference>
<feature type="repeat" description="PPR" evidence="2">
    <location>
        <begin position="317"/>
        <end position="351"/>
    </location>
</feature>
<organism evidence="4 5">
    <name type="scientific">Halocaridina rubra</name>
    <name type="common">Hawaiian red shrimp</name>
    <dbReference type="NCBI Taxonomy" id="373956"/>
    <lineage>
        <taxon>Eukaryota</taxon>
        <taxon>Metazoa</taxon>
        <taxon>Ecdysozoa</taxon>
        <taxon>Arthropoda</taxon>
        <taxon>Crustacea</taxon>
        <taxon>Multicrustacea</taxon>
        <taxon>Malacostraca</taxon>
        <taxon>Eumalacostraca</taxon>
        <taxon>Eucarida</taxon>
        <taxon>Decapoda</taxon>
        <taxon>Pleocyemata</taxon>
        <taxon>Caridea</taxon>
        <taxon>Atyoidea</taxon>
        <taxon>Atyidae</taxon>
        <taxon>Halocaridina</taxon>
    </lineage>
</organism>
<dbReference type="InterPro" id="IPR002885">
    <property type="entry name" value="PPR_rpt"/>
</dbReference>
<dbReference type="PROSITE" id="PS51375">
    <property type="entry name" value="PPR"/>
    <property type="match status" value="2"/>
</dbReference>
<comment type="caution">
    <text evidence="4">The sequence shown here is derived from an EMBL/GenBank/DDBJ whole genome shotgun (WGS) entry which is preliminary data.</text>
</comment>
<reference evidence="4 5" key="1">
    <citation type="submission" date="2023-11" db="EMBL/GenBank/DDBJ databases">
        <title>Halocaridina rubra genome assembly.</title>
        <authorList>
            <person name="Smith C."/>
        </authorList>
    </citation>
    <scope>NUCLEOTIDE SEQUENCE [LARGE SCALE GENOMIC DNA]</scope>
    <source>
        <strain evidence="4">EP-1</strain>
        <tissue evidence="4">Whole</tissue>
    </source>
</reference>
<dbReference type="GO" id="GO:0000049">
    <property type="term" value="F:tRNA binding"/>
    <property type="evidence" value="ECO:0007669"/>
    <property type="project" value="TreeGrafter"/>
</dbReference>
<sequence>MLTLKSKLGRCQLIWPVASALGNISRYMPISLSTFDSSEKEHVAFGLLESDPHSEFYETGRGKNQKSYSKKTHYRRKIHSSQHKPQLLSELHQPYVQTQALDTWTKLKADDMHRLSKNFVQDDNEEEYLKYLSGRSKYQNKKLEVGKYENKKVTAVDSASMFETPEEDRLFGTLSPQKDLYEDEEGDEGDLRQERYEAAKVERRHRPAYYGFRMKQLCKEKKLVEALQILEEEMPAAAVKPDHFCYQVLINACGRGGYTKKAFRLYNDMKKRGLEVQPVAYTGLFNACAESPWPTTDGLKRAHKLRDQLIEKGYIFNQIISHAMIKAFGRCGDIKTAFNIVDEMLEQGLIVTTETINFMLQACVTDKETGFRHALLVWRKMRELRLLPDIYSYNLLVRCIASCNAGDPALTTQLLEGASTNERNIDIKNGKMVNKIEEQYVDSPKKVEDACVKREEKPAAIFAENETENPMTTNVEVLEHNHKLLGVRMETSVVHLLPNLLGPKIKKGSVIGIGSLTQPEDRLVLLGGPVGLMTQMAKDKVTPNLTTVTQLVDSLPPNIEAEESLIQSMKNIGLAPDTQFCNKLIRKRMFRFDSQSARGVLDLMQEYHLLPDIITFGCLALGARSLNYATELLNDMENAGFRPNLEIFSILVKNSIWKENYFFTLEMMREMRKNDISPDENLLTLLEKTRVKAKQQMHYMESGKVDSTPEERKKYQDIKLFLIEYKKWLKTSNIQPEDHPWTQYRYSNTKA</sequence>
<accession>A0AAN8XDG6</accession>
<feature type="domain" description="Pentatricopeptide repeat-containing protein-mitochondrial" evidence="3">
    <location>
        <begin position="309"/>
        <end position="410"/>
    </location>
</feature>
<dbReference type="GO" id="GO:0005759">
    <property type="term" value="C:mitochondrial matrix"/>
    <property type="evidence" value="ECO:0007669"/>
    <property type="project" value="TreeGrafter"/>
</dbReference>
<dbReference type="NCBIfam" id="TIGR00756">
    <property type="entry name" value="PPR"/>
    <property type="match status" value="2"/>
</dbReference>
<evidence type="ECO:0000256" key="2">
    <source>
        <dbReference type="PROSITE-ProRule" id="PRU00708"/>
    </source>
</evidence>
<protein>
    <submittedName>
        <fullName evidence="4">Pentatricopeptide repeat-containing protein 1, mitochondrial</fullName>
    </submittedName>
</protein>
<dbReference type="GO" id="GO:0042780">
    <property type="term" value="P:tRNA 3'-end processing"/>
    <property type="evidence" value="ECO:0007669"/>
    <property type="project" value="TreeGrafter"/>
</dbReference>
<dbReference type="PANTHER" id="PTHR24014">
    <property type="entry name" value="2-OXOGLUTARATE AND IRON-DEPENDENT OXYGENASE DOMAIN-CONTAINING PROTEIN 2"/>
    <property type="match status" value="1"/>
</dbReference>
<evidence type="ECO:0000313" key="5">
    <source>
        <dbReference type="Proteomes" id="UP001381693"/>
    </source>
</evidence>
<keyword evidence="1" id="KW-0677">Repeat</keyword>